<dbReference type="EMBL" id="AQQY01000003">
    <property type="protein sequence ID" value="KCV82677.1"/>
    <property type="molecule type" value="Genomic_DNA"/>
</dbReference>
<name>A0A058ZNB9_9RHOB</name>
<protein>
    <recommendedName>
        <fullName evidence="4">Dihydrodipicolinate reductase</fullName>
    </recommendedName>
</protein>
<proteinExistence type="predicted"/>
<evidence type="ECO:0000256" key="1">
    <source>
        <dbReference type="SAM" id="SignalP"/>
    </source>
</evidence>
<feature type="signal peptide" evidence="1">
    <location>
        <begin position="1"/>
        <end position="20"/>
    </location>
</feature>
<dbReference type="eggNOG" id="ENOG5032YS5">
    <property type="taxonomic scope" value="Bacteria"/>
</dbReference>
<organism evidence="2 3">
    <name type="scientific">Actibacterium atlanticum</name>
    <dbReference type="NCBI Taxonomy" id="1461693"/>
    <lineage>
        <taxon>Bacteria</taxon>
        <taxon>Pseudomonadati</taxon>
        <taxon>Pseudomonadota</taxon>
        <taxon>Alphaproteobacteria</taxon>
        <taxon>Rhodobacterales</taxon>
        <taxon>Roseobacteraceae</taxon>
        <taxon>Actibacterium</taxon>
    </lineage>
</organism>
<gene>
    <name evidence="2" type="ORF">ATO10_07031</name>
</gene>
<keyword evidence="1" id="KW-0732">Signal</keyword>
<keyword evidence="3" id="KW-1185">Reference proteome</keyword>
<sequence length="118" mass="13372">MKMRVISVFLLCLLPASAMADGFQPVTDKNRFVELIQDKNLKRFGVVLRVSPEGAIAGSAFGYDITGQWRWENGYFCRTMSYGSGDVPDNCQMVLERDDTLRFISDRGQGDRADLRLR</sequence>
<accession>A0A058ZNB9</accession>
<reference evidence="2 3" key="1">
    <citation type="submission" date="2013-04" db="EMBL/GenBank/DDBJ databases">
        <title>Shimia sp. 22II-S11-Z10 Genome Sequencing.</title>
        <authorList>
            <person name="Lai Q."/>
            <person name="Li G."/>
            <person name="Shao Z."/>
        </authorList>
    </citation>
    <scope>NUCLEOTIDE SEQUENCE [LARGE SCALE GENOMIC DNA]</scope>
    <source>
        <strain evidence="3">22II-S11-Z10</strain>
    </source>
</reference>
<dbReference type="AlphaFoldDB" id="A0A058ZNB9"/>
<dbReference type="Proteomes" id="UP000024836">
    <property type="component" value="Unassembled WGS sequence"/>
</dbReference>
<evidence type="ECO:0008006" key="4">
    <source>
        <dbReference type="Google" id="ProtNLM"/>
    </source>
</evidence>
<evidence type="ECO:0000313" key="2">
    <source>
        <dbReference type="EMBL" id="KCV82677.1"/>
    </source>
</evidence>
<feature type="chain" id="PRO_5001571381" description="Dihydrodipicolinate reductase" evidence="1">
    <location>
        <begin position="21"/>
        <end position="118"/>
    </location>
</feature>
<dbReference type="STRING" id="1461693.ATO10_07031"/>
<comment type="caution">
    <text evidence="2">The sequence shown here is derived from an EMBL/GenBank/DDBJ whole genome shotgun (WGS) entry which is preliminary data.</text>
</comment>
<evidence type="ECO:0000313" key="3">
    <source>
        <dbReference type="Proteomes" id="UP000024836"/>
    </source>
</evidence>